<dbReference type="Pfam" id="PF16822">
    <property type="entry name" value="ALGX"/>
    <property type="match status" value="1"/>
</dbReference>
<keyword evidence="7" id="KW-1133">Transmembrane helix</keyword>
<comment type="pathway">
    <text evidence="2">Glycan biosynthesis; alginate biosynthesis.</text>
</comment>
<proteinExistence type="predicted"/>
<dbReference type="Gene3D" id="3.40.50.1110">
    <property type="entry name" value="SGNH hydrolase"/>
    <property type="match status" value="1"/>
</dbReference>
<evidence type="ECO:0000256" key="1">
    <source>
        <dbReference type="ARBA" id="ARBA00004418"/>
    </source>
</evidence>
<keyword evidence="4" id="KW-0732">Signal</keyword>
<dbReference type="SUPFAM" id="SSF52266">
    <property type="entry name" value="SGNH hydrolase"/>
    <property type="match status" value="1"/>
</dbReference>
<evidence type="ECO:0000259" key="8">
    <source>
        <dbReference type="Pfam" id="PF16822"/>
    </source>
</evidence>
<organism evidence="9 10">
    <name type="scientific">Ohessyouella blattaphilus</name>
    <dbReference type="NCBI Taxonomy" id="2949333"/>
    <lineage>
        <taxon>Bacteria</taxon>
        <taxon>Bacillati</taxon>
        <taxon>Bacillota</taxon>
        <taxon>Clostridia</taxon>
        <taxon>Lachnospirales</taxon>
        <taxon>Lachnospiraceae</taxon>
        <taxon>Ohessyouella</taxon>
    </lineage>
</organism>
<reference evidence="9 10" key="1">
    <citation type="journal article" date="2022" name="Genome Biol. Evol.">
        <title>Host diet, physiology and behaviors set the stage for Lachnospiraceae cladogenesis.</title>
        <authorList>
            <person name="Vera-Ponce De Leon A."/>
            <person name="Schneider M."/>
            <person name="Jahnes B.C."/>
            <person name="Sadowski V."/>
            <person name="Camuy-Velez L.A."/>
            <person name="Duan J."/>
            <person name="Sabree Z.L."/>
        </authorList>
    </citation>
    <scope>NUCLEOTIDE SEQUENCE [LARGE SCALE GENOMIC DNA]</scope>
    <source>
        <strain evidence="9 10">PAL227</strain>
    </source>
</reference>
<evidence type="ECO:0000256" key="4">
    <source>
        <dbReference type="ARBA" id="ARBA00022729"/>
    </source>
</evidence>
<feature type="transmembrane region" description="Helical" evidence="7">
    <location>
        <begin position="7"/>
        <end position="26"/>
    </location>
</feature>
<evidence type="ECO:0000313" key="9">
    <source>
        <dbReference type="EMBL" id="MCP1110131.1"/>
    </source>
</evidence>
<dbReference type="Proteomes" id="UP001523565">
    <property type="component" value="Unassembled WGS sequence"/>
</dbReference>
<feature type="domain" description="AlgX/AlgJ SGNH hydrolase-like" evidence="8">
    <location>
        <begin position="91"/>
        <end position="265"/>
    </location>
</feature>
<accession>A0ABT1EKD4</accession>
<keyword evidence="6" id="KW-0016">Alginate biosynthesis</keyword>
<gene>
    <name evidence="9" type="ORF">NK118_07700</name>
</gene>
<name>A0ABT1EKD4_9FIRM</name>
<dbReference type="EMBL" id="JAMZFV010000009">
    <property type="protein sequence ID" value="MCP1110131.1"/>
    <property type="molecule type" value="Genomic_DNA"/>
</dbReference>
<evidence type="ECO:0000256" key="5">
    <source>
        <dbReference type="ARBA" id="ARBA00022764"/>
    </source>
</evidence>
<evidence type="ECO:0000256" key="3">
    <source>
        <dbReference type="ARBA" id="ARBA00022679"/>
    </source>
</evidence>
<comment type="caution">
    <text evidence="9">The sequence shown here is derived from an EMBL/GenBank/DDBJ whole genome shotgun (WGS) entry which is preliminary data.</text>
</comment>
<keyword evidence="3" id="KW-0808">Transferase</keyword>
<sequence>MKIIYRIYIFFVVCILFIPLLGMPLYKQKGVPETEEKAKEPHVLDKGKVNLKYLPELGMYFEDNYAFRDELITINGKLNTMLLRESPLHQVIQGKEGWLFYRETVKDFTGENKLSNESLAYITHNLELMNRYSIANNAELIFVIAPNKNSIYSEKMPFYFLEDKGTSNAEELMVKLGEKGINYVDCFTEFIKSNEQLYYKEDTHWNSKGAAIVYQEIMKKTQQLNFQTFDGISFDEMKNHSGDLAEMLYPTMVKLETDFEPVKKPEFVYTSNDTEPMSEWITTENLQKKRKLLFYRDSFGSALYPYLAGEFEQSTISRLIPYDFGNISKTSADVVVVEIAERNLEKLIMEPAILPAAMKQPLEYNNVMLDSNIEIAVRDDGGYTIIEAYSNGMISEEESIYLKIIFSEGTEIMLDPLYLSKDKKNSTFRGYLNMELFTEQIMQIEVIKTTGDEVSLIGCTEE</sequence>
<dbReference type="RefSeq" id="WP_262069011.1">
    <property type="nucleotide sequence ID" value="NZ_JAMXOC010000009.1"/>
</dbReference>
<keyword evidence="7" id="KW-0812">Transmembrane</keyword>
<protein>
    <recommendedName>
        <fullName evidence="8">AlgX/AlgJ SGNH hydrolase-like domain-containing protein</fullName>
    </recommendedName>
</protein>
<dbReference type="InterPro" id="IPR036514">
    <property type="entry name" value="SGNH_hydro_sf"/>
</dbReference>
<evidence type="ECO:0000256" key="6">
    <source>
        <dbReference type="ARBA" id="ARBA00022841"/>
    </source>
</evidence>
<comment type="subcellular location">
    <subcellularLocation>
        <location evidence="1">Periplasm</location>
    </subcellularLocation>
</comment>
<keyword evidence="10" id="KW-1185">Reference proteome</keyword>
<keyword evidence="5" id="KW-0574">Periplasm</keyword>
<evidence type="ECO:0000256" key="7">
    <source>
        <dbReference type="SAM" id="Phobius"/>
    </source>
</evidence>
<dbReference type="InterPro" id="IPR031811">
    <property type="entry name" value="ALGX/ALGJ_SGNH-like"/>
</dbReference>
<evidence type="ECO:0000256" key="2">
    <source>
        <dbReference type="ARBA" id="ARBA00005182"/>
    </source>
</evidence>
<keyword evidence="7" id="KW-0472">Membrane</keyword>
<evidence type="ECO:0000313" key="10">
    <source>
        <dbReference type="Proteomes" id="UP001523565"/>
    </source>
</evidence>